<protein>
    <submittedName>
        <fullName evidence="2">Uncharacterized protein</fullName>
    </submittedName>
</protein>
<accession>A0A1E1WS87</accession>
<feature type="non-terminal residue" evidence="2">
    <location>
        <position position="1"/>
    </location>
</feature>
<feature type="compositionally biased region" description="Pro residues" evidence="1">
    <location>
        <begin position="13"/>
        <end position="27"/>
    </location>
</feature>
<name>A0A1E1WS87_PECGO</name>
<proteinExistence type="predicted"/>
<feature type="compositionally biased region" description="Low complexity" evidence="1">
    <location>
        <begin position="164"/>
        <end position="180"/>
    </location>
</feature>
<organism evidence="2">
    <name type="scientific">Pectinophora gossypiella</name>
    <name type="common">Cotton pink bollworm</name>
    <name type="synonym">Depressaria gossypiella</name>
    <dbReference type="NCBI Taxonomy" id="13191"/>
    <lineage>
        <taxon>Eukaryota</taxon>
        <taxon>Metazoa</taxon>
        <taxon>Ecdysozoa</taxon>
        <taxon>Arthropoda</taxon>
        <taxon>Hexapoda</taxon>
        <taxon>Insecta</taxon>
        <taxon>Pterygota</taxon>
        <taxon>Neoptera</taxon>
        <taxon>Endopterygota</taxon>
        <taxon>Lepidoptera</taxon>
        <taxon>Glossata</taxon>
        <taxon>Ditrysia</taxon>
        <taxon>Gelechioidea</taxon>
        <taxon>Gelechiidae</taxon>
        <taxon>Apatetrinae</taxon>
        <taxon>Pectinophora</taxon>
    </lineage>
</organism>
<feature type="region of interest" description="Disordered" evidence="1">
    <location>
        <begin position="153"/>
        <end position="244"/>
    </location>
</feature>
<evidence type="ECO:0000256" key="1">
    <source>
        <dbReference type="SAM" id="MobiDB-lite"/>
    </source>
</evidence>
<feature type="region of interest" description="Disordered" evidence="1">
    <location>
        <begin position="271"/>
        <end position="351"/>
    </location>
</feature>
<feature type="region of interest" description="Disordered" evidence="1">
    <location>
        <begin position="1"/>
        <end position="53"/>
    </location>
</feature>
<reference evidence="2" key="1">
    <citation type="submission" date="2015-09" db="EMBL/GenBank/DDBJ databases">
        <title>De novo assembly of Pectinophora gossypiella (Pink Bollworm) gut transcriptome.</title>
        <authorList>
            <person name="Tassone E.E."/>
        </authorList>
    </citation>
    <scope>NUCLEOTIDE SEQUENCE</scope>
</reference>
<feature type="non-terminal residue" evidence="2">
    <location>
        <position position="362"/>
    </location>
</feature>
<dbReference type="OrthoDB" id="5857104at2759"/>
<dbReference type="EMBL" id="GDQN01001383">
    <property type="protein sequence ID" value="JAT89671.1"/>
    <property type="molecule type" value="Transcribed_RNA"/>
</dbReference>
<gene>
    <name evidence="2" type="ORF">g.6296</name>
</gene>
<evidence type="ECO:0000313" key="2">
    <source>
        <dbReference type="EMBL" id="JAT89671.1"/>
    </source>
</evidence>
<sequence>PPAPEYHDYGAYPPRPRLPQPPHGPLHPPHHVHPSHSYPGYHPGPDPMYGMPEQPGIGDMWSGAPAANRYAPIAPGYRHSYEHQQKIHQYPPQQGPGIGGIQAQNGAYLPRQPHFSQPTSQQLYGQQQNYPNYTQMHPPATSRINQHPSYHQQMDVNPHQYGLPHGQHAAAASHAGMPQHQSHQNMASHAAGIGSGIQGHPNVHLHHAGAPPLHHVPRQPPVPPSSVAPSHPVPSQMPYASPHHSVSMNYQSHQVQHPLDVNVTNQYTVKPAGIETGSPQYRPPFPQLSPQMSPRAQMSPRQQPQPQLSPRPVMSPVKGPSASPHGPRNVAQSPVSSGPPPSTSSFTTQNTLQALEQMVLPT</sequence>
<dbReference type="AlphaFoldDB" id="A0A1E1WS87"/>
<feature type="compositionally biased region" description="Low complexity" evidence="1">
    <location>
        <begin position="293"/>
        <end position="312"/>
    </location>
</feature>